<proteinExistence type="predicted"/>
<feature type="non-terminal residue" evidence="1">
    <location>
        <position position="147"/>
    </location>
</feature>
<dbReference type="OrthoDB" id="5949662at2759"/>
<evidence type="ECO:0000313" key="1">
    <source>
        <dbReference type="EMBL" id="CAB4045718.1"/>
    </source>
</evidence>
<dbReference type="EMBL" id="CACRXK020041382">
    <property type="protein sequence ID" value="CAB4045718.1"/>
    <property type="molecule type" value="Genomic_DNA"/>
</dbReference>
<dbReference type="Pfam" id="PF00078">
    <property type="entry name" value="RVT_1"/>
    <property type="match status" value="1"/>
</dbReference>
<dbReference type="Proteomes" id="UP001152795">
    <property type="component" value="Unassembled WGS sequence"/>
</dbReference>
<dbReference type="PANTHER" id="PTHR33332">
    <property type="entry name" value="REVERSE TRANSCRIPTASE DOMAIN-CONTAINING PROTEIN"/>
    <property type="match status" value="1"/>
</dbReference>
<reference evidence="1" key="1">
    <citation type="submission" date="2020-04" db="EMBL/GenBank/DDBJ databases">
        <authorList>
            <person name="Alioto T."/>
            <person name="Alioto T."/>
            <person name="Gomez Garrido J."/>
        </authorList>
    </citation>
    <scope>NUCLEOTIDE SEQUENCE</scope>
    <source>
        <strain evidence="1">A484AB</strain>
    </source>
</reference>
<organism evidence="1 2">
    <name type="scientific">Paramuricea clavata</name>
    <name type="common">Red gorgonian</name>
    <name type="synonym">Violescent sea-whip</name>
    <dbReference type="NCBI Taxonomy" id="317549"/>
    <lineage>
        <taxon>Eukaryota</taxon>
        <taxon>Metazoa</taxon>
        <taxon>Cnidaria</taxon>
        <taxon>Anthozoa</taxon>
        <taxon>Octocorallia</taxon>
        <taxon>Malacalcyonacea</taxon>
        <taxon>Plexauridae</taxon>
        <taxon>Paramuricea</taxon>
    </lineage>
</organism>
<dbReference type="AlphaFoldDB" id="A0A6S7KNK5"/>
<dbReference type="SUPFAM" id="SSF56672">
    <property type="entry name" value="DNA/RNA polymerases"/>
    <property type="match status" value="1"/>
</dbReference>
<protein>
    <submittedName>
        <fullName evidence="1">Uncharacterized protein</fullName>
    </submittedName>
</protein>
<gene>
    <name evidence="1" type="ORF">PACLA_8A076157</name>
</gene>
<dbReference type="PROSITE" id="PS50878">
    <property type="entry name" value="RT_POL"/>
    <property type="match status" value="1"/>
</dbReference>
<dbReference type="InterPro" id="IPR043502">
    <property type="entry name" value="DNA/RNA_pol_sf"/>
</dbReference>
<comment type="caution">
    <text evidence="1">The sequence shown here is derived from an EMBL/GenBank/DDBJ whole genome shotgun (WGS) entry which is preliminary data.</text>
</comment>
<dbReference type="InterPro" id="IPR000477">
    <property type="entry name" value="RT_dom"/>
</dbReference>
<sequence>MMQTIHEALDGGEAGARIFFADFSKGFDLIDHSILIQELYKLQVHPALLSWISAFLFNRRQAVRIGSVLSQWQTLKGGIPQGTKLGVVLFMVMTNSLLVNWHLRTKFVDDTSALEIIPRNSISLLNFAVSDIHEFANEHNMKLNPKK</sequence>
<evidence type="ECO:0000313" key="2">
    <source>
        <dbReference type="Proteomes" id="UP001152795"/>
    </source>
</evidence>
<keyword evidence="2" id="KW-1185">Reference proteome</keyword>
<accession>A0A6S7KNK5</accession>
<name>A0A6S7KNK5_PARCT</name>